<evidence type="ECO:0000313" key="2">
    <source>
        <dbReference type="Proteomes" id="UP001165283"/>
    </source>
</evidence>
<name>A0ABT1A8W6_9PSEU</name>
<dbReference type="Proteomes" id="UP001165283">
    <property type="component" value="Unassembled WGS sequence"/>
</dbReference>
<sequence length="70" mass="7145">MLLGAAFVQVTGAEDGAAHLVAFRLYEAGLMSGAGRYAAMCGKAVLAASMATAPVRRCPLCRASLSEPES</sequence>
<comment type="caution">
    <text evidence="1">The sequence shown here is derived from an EMBL/GenBank/DDBJ whole genome shotgun (WGS) entry which is preliminary data.</text>
</comment>
<proteinExistence type="predicted"/>
<evidence type="ECO:0000313" key="1">
    <source>
        <dbReference type="EMBL" id="MCO1659438.1"/>
    </source>
</evidence>
<gene>
    <name evidence="1" type="ORF">KDL28_30645</name>
</gene>
<reference evidence="1" key="1">
    <citation type="submission" date="2021-04" db="EMBL/GenBank/DDBJ databases">
        <title>Pseudonocardia sp. nov., isolated from sandy soil of mangrove forest.</title>
        <authorList>
            <person name="Zan Z."/>
            <person name="Huang R."/>
            <person name="Liu W."/>
        </authorList>
    </citation>
    <scope>NUCLEOTIDE SEQUENCE</scope>
    <source>
        <strain evidence="1">S2-4</strain>
    </source>
</reference>
<protein>
    <submittedName>
        <fullName evidence="1">Uncharacterized protein</fullName>
    </submittedName>
</protein>
<accession>A0ABT1A8W6</accession>
<keyword evidence="2" id="KW-1185">Reference proteome</keyword>
<organism evidence="1 2">
    <name type="scientific">Pseudonocardia humida</name>
    <dbReference type="NCBI Taxonomy" id="2800819"/>
    <lineage>
        <taxon>Bacteria</taxon>
        <taxon>Bacillati</taxon>
        <taxon>Actinomycetota</taxon>
        <taxon>Actinomycetes</taxon>
        <taxon>Pseudonocardiales</taxon>
        <taxon>Pseudonocardiaceae</taxon>
        <taxon>Pseudonocardia</taxon>
    </lineage>
</organism>
<dbReference type="EMBL" id="JAGSOV010000065">
    <property type="protein sequence ID" value="MCO1659438.1"/>
    <property type="molecule type" value="Genomic_DNA"/>
</dbReference>
<dbReference type="RefSeq" id="WP_252444259.1">
    <property type="nucleotide sequence ID" value="NZ_JAGSOV010000065.1"/>
</dbReference>